<feature type="chain" id="PRO_5045783162" description="Lipoprotein" evidence="2">
    <location>
        <begin position="20"/>
        <end position="225"/>
    </location>
</feature>
<dbReference type="Pfam" id="PF18966">
    <property type="entry name" value="Lipoprotein_23"/>
    <property type="match status" value="1"/>
</dbReference>
<keyword evidence="4" id="KW-1185">Reference proteome</keyword>
<evidence type="ECO:0000313" key="4">
    <source>
        <dbReference type="Proteomes" id="UP001500879"/>
    </source>
</evidence>
<evidence type="ECO:0000256" key="1">
    <source>
        <dbReference type="SAM" id="MobiDB-lite"/>
    </source>
</evidence>
<dbReference type="InterPro" id="IPR044058">
    <property type="entry name" value="Lipoprotein_23"/>
</dbReference>
<keyword evidence="2" id="KW-0732">Signal</keyword>
<protein>
    <recommendedName>
        <fullName evidence="5">Lipoprotein</fullName>
    </recommendedName>
</protein>
<feature type="region of interest" description="Disordered" evidence="1">
    <location>
        <begin position="19"/>
        <end position="71"/>
    </location>
</feature>
<feature type="signal peptide" evidence="2">
    <location>
        <begin position="1"/>
        <end position="19"/>
    </location>
</feature>
<proteinExistence type="predicted"/>
<evidence type="ECO:0000256" key="2">
    <source>
        <dbReference type="SAM" id="SignalP"/>
    </source>
</evidence>
<dbReference type="Proteomes" id="UP001500879">
    <property type="component" value="Unassembled WGS sequence"/>
</dbReference>
<dbReference type="RefSeq" id="WP_344021646.1">
    <property type="nucleotide sequence ID" value="NZ_BAAABX010000017.1"/>
</dbReference>
<reference evidence="3 4" key="1">
    <citation type="journal article" date="2019" name="Int. J. Syst. Evol. Microbiol.">
        <title>The Global Catalogue of Microorganisms (GCM) 10K type strain sequencing project: providing services to taxonomists for standard genome sequencing and annotation.</title>
        <authorList>
            <consortium name="The Broad Institute Genomics Platform"/>
            <consortium name="The Broad Institute Genome Sequencing Center for Infectious Disease"/>
            <person name="Wu L."/>
            <person name="Ma J."/>
        </authorList>
    </citation>
    <scope>NUCLEOTIDE SEQUENCE [LARGE SCALE GENOMIC DNA]</scope>
    <source>
        <strain evidence="3 4">JCM 4788</strain>
    </source>
</reference>
<evidence type="ECO:0000313" key="3">
    <source>
        <dbReference type="EMBL" id="GAA0396573.1"/>
    </source>
</evidence>
<feature type="compositionally biased region" description="Basic and acidic residues" evidence="1">
    <location>
        <begin position="26"/>
        <end position="44"/>
    </location>
</feature>
<accession>A0ABN0YIC6</accession>
<dbReference type="PROSITE" id="PS51257">
    <property type="entry name" value="PROKAR_LIPOPROTEIN"/>
    <property type="match status" value="1"/>
</dbReference>
<dbReference type="EMBL" id="BAAABX010000017">
    <property type="protein sequence ID" value="GAA0396573.1"/>
    <property type="molecule type" value="Genomic_DNA"/>
</dbReference>
<comment type="caution">
    <text evidence="3">The sequence shown here is derived from an EMBL/GenBank/DDBJ whole genome shotgun (WGS) entry which is preliminary data.</text>
</comment>
<evidence type="ECO:0008006" key="5">
    <source>
        <dbReference type="Google" id="ProtNLM"/>
    </source>
</evidence>
<name>A0ABN0YIC6_9ACTN</name>
<gene>
    <name evidence="3" type="ORF">GCM10010357_17100</name>
</gene>
<sequence>MRRFTGGLVSVALLVGALAGCGSGGDGKDAKEKRADKAAGEKADAPSGSPESPKERKPAGPAKFGEPGSACELPVTFEPAKGWKVTELSGKTAEFMGRLTEHKSVRAVCNLDAKPTGVLGTMTLWTAPRRGDSPRKVMETFVTEAKRHLVKQEYRDITVAGLPAVEAVYVLNSPLMDEDREQRAFAVNTPKGAFVVALGGVSTGEHRKMLPGYELVKRTLTPLGG</sequence>
<organism evidence="3 4">
    <name type="scientific">Streptomyces luteireticuli</name>
    <dbReference type="NCBI Taxonomy" id="173858"/>
    <lineage>
        <taxon>Bacteria</taxon>
        <taxon>Bacillati</taxon>
        <taxon>Actinomycetota</taxon>
        <taxon>Actinomycetes</taxon>
        <taxon>Kitasatosporales</taxon>
        <taxon>Streptomycetaceae</taxon>
        <taxon>Streptomyces</taxon>
    </lineage>
</organism>